<dbReference type="PROSITE" id="PS51755">
    <property type="entry name" value="OMPR_PHOB"/>
    <property type="match status" value="1"/>
</dbReference>
<evidence type="ECO:0000256" key="1">
    <source>
        <dbReference type="ARBA" id="ARBA00005820"/>
    </source>
</evidence>
<dbReference type="EMBL" id="JBHXCV010000007">
    <property type="protein sequence ID" value="MFD6794351.1"/>
    <property type="molecule type" value="Genomic_DNA"/>
</dbReference>
<dbReference type="InterPro" id="IPR027417">
    <property type="entry name" value="P-loop_NTPase"/>
</dbReference>
<dbReference type="Pfam" id="PF00486">
    <property type="entry name" value="Trans_reg_C"/>
    <property type="match status" value="1"/>
</dbReference>
<feature type="compositionally biased region" description="Polar residues" evidence="6">
    <location>
        <begin position="342"/>
        <end position="351"/>
    </location>
</feature>
<dbReference type="InterPro" id="IPR011990">
    <property type="entry name" value="TPR-like_helical_dom_sf"/>
</dbReference>
<dbReference type="RefSeq" id="WP_258936146.1">
    <property type="nucleotide sequence ID" value="NZ_JANBBF010000008.1"/>
</dbReference>
<dbReference type="Proteomes" id="UP001598673">
    <property type="component" value="Unassembled WGS sequence"/>
</dbReference>
<dbReference type="InterPro" id="IPR036388">
    <property type="entry name" value="WH-like_DNA-bd_sf"/>
</dbReference>
<proteinExistence type="inferred from homology"/>
<evidence type="ECO:0000256" key="3">
    <source>
        <dbReference type="ARBA" id="ARBA00023125"/>
    </source>
</evidence>
<dbReference type="SUPFAM" id="SSF48452">
    <property type="entry name" value="TPR-like"/>
    <property type="match status" value="1"/>
</dbReference>
<dbReference type="PANTHER" id="PTHR35807:SF1">
    <property type="entry name" value="TRANSCRIPTIONAL REGULATOR REDD"/>
    <property type="match status" value="1"/>
</dbReference>
<keyword evidence="9" id="KW-1185">Reference proteome</keyword>
<dbReference type="CDD" id="cd15831">
    <property type="entry name" value="BTAD"/>
    <property type="match status" value="1"/>
</dbReference>
<evidence type="ECO:0000313" key="9">
    <source>
        <dbReference type="Proteomes" id="UP001598673"/>
    </source>
</evidence>
<sequence length="701" mass="73102">MTSIDIGMLGELDVRVAGAPVLIPGGKQRLLLAALALRAGRLLTTEELIDRVWDEDPPETARTTLRGYVKRLRTGFSRAGSGTAIEAVSGGYRLCVCPGDIDLERFRASRRKAAEASAPATAWRNGAGDHAARGAAAGRRGRTEELGRLQDALGQWRGRALSGLEPMPWVTSAADAAEEEYLQVCERRAELRLELGQAERAVSELRPLTSAHPHRESLWTRLLLALHHSGRTAEALLTYDEVRRMLADGLGVEPCASLRGVHERLLREDGPQRAPSVGSGRPATTPPAETPPAATPPGPNSPAAAAPAPKPPVPASAPAASPGSDHDPALTVGTAIPGGTGTSSNTDTPGGTDTDVAADAWTGSLSGAVAVADAAHPLPGRRKELAVLDGALGRGRARLVVVDGPAGVGKTALVSHWVSAAAAETSQPRFPGGVLHVDLRGFDTEPPLTTAEALTDLLVQAGCEVGELPAEPVALAALLRRVTTRNRTLVVLDNARDAEAARPLLPGGTSAAVVTSRNQLRGLVAREGAVRVSVPPLGPQDGARVLAACTGAAAGDPADVYELVDLCDGLPLALRIAAEELTHGGDSDPARLVGRLAAEATRLDQLDAGDEATSMRAVLTRAHAQLTPQQAELLHMLAAGGKLDFDVDDVAGLTGRGRNEARTLVRGLVMVNLVAQRGPDTFRLGDLNRLATVEWRPSDVR</sequence>
<accession>A0ABW6G5A6</accession>
<protein>
    <submittedName>
        <fullName evidence="8">BTAD domain-containing putative transcriptional regulator</fullName>
    </submittedName>
</protein>
<evidence type="ECO:0000256" key="6">
    <source>
        <dbReference type="SAM" id="MobiDB-lite"/>
    </source>
</evidence>
<evidence type="ECO:0000256" key="5">
    <source>
        <dbReference type="PROSITE-ProRule" id="PRU01091"/>
    </source>
</evidence>
<keyword evidence="4" id="KW-0804">Transcription</keyword>
<evidence type="ECO:0000256" key="2">
    <source>
        <dbReference type="ARBA" id="ARBA00023015"/>
    </source>
</evidence>
<dbReference type="SUPFAM" id="SSF46894">
    <property type="entry name" value="C-terminal effector domain of the bipartite response regulators"/>
    <property type="match status" value="1"/>
</dbReference>
<feature type="region of interest" description="Disordered" evidence="6">
    <location>
        <begin position="119"/>
        <end position="143"/>
    </location>
</feature>
<dbReference type="PRINTS" id="PR00364">
    <property type="entry name" value="DISEASERSIST"/>
</dbReference>
<dbReference type="InterPro" id="IPR051677">
    <property type="entry name" value="AfsR-DnrI-RedD_regulator"/>
</dbReference>
<dbReference type="InterPro" id="IPR001867">
    <property type="entry name" value="OmpR/PhoB-type_DNA-bd"/>
</dbReference>
<dbReference type="Gene3D" id="3.40.50.300">
    <property type="entry name" value="P-loop containing nucleotide triphosphate hydrolases"/>
    <property type="match status" value="1"/>
</dbReference>
<dbReference type="InterPro" id="IPR005158">
    <property type="entry name" value="BTAD"/>
</dbReference>
<dbReference type="SUPFAM" id="SSF52540">
    <property type="entry name" value="P-loop containing nucleoside triphosphate hydrolases"/>
    <property type="match status" value="1"/>
</dbReference>
<evidence type="ECO:0000259" key="7">
    <source>
        <dbReference type="PROSITE" id="PS51755"/>
    </source>
</evidence>
<feature type="region of interest" description="Disordered" evidence="6">
    <location>
        <begin position="264"/>
        <end position="358"/>
    </location>
</feature>
<name>A0ABW6G5A6_9PSEU</name>
<dbReference type="InterPro" id="IPR016032">
    <property type="entry name" value="Sig_transdc_resp-reg_C-effctor"/>
</dbReference>
<organism evidence="8 9">
    <name type="scientific">Prauserella salsuginis</name>
    <dbReference type="NCBI Taxonomy" id="387889"/>
    <lineage>
        <taxon>Bacteria</taxon>
        <taxon>Bacillati</taxon>
        <taxon>Actinomycetota</taxon>
        <taxon>Actinomycetes</taxon>
        <taxon>Pseudonocardiales</taxon>
        <taxon>Pseudonocardiaceae</taxon>
        <taxon>Prauserella</taxon>
        <taxon>Prauserella salsuginis group</taxon>
    </lineage>
</organism>
<keyword evidence="2" id="KW-0805">Transcription regulation</keyword>
<dbReference type="SMART" id="SM01043">
    <property type="entry name" value="BTAD"/>
    <property type="match status" value="1"/>
</dbReference>
<reference evidence="8 9" key="1">
    <citation type="submission" date="2024-09" db="EMBL/GenBank/DDBJ databases">
        <title>The Natural Products Discovery Center: Release of the First 8490 Sequenced Strains for Exploring Actinobacteria Biosynthetic Diversity.</title>
        <authorList>
            <person name="Kalkreuter E."/>
            <person name="Kautsar S.A."/>
            <person name="Yang D."/>
            <person name="Bader C.D."/>
            <person name="Teijaro C.N."/>
            <person name="Fluegel L."/>
            <person name="Davis C.M."/>
            <person name="Simpson J.R."/>
            <person name="Lauterbach L."/>
            <person name="Steele A.D."/>
            <person name="Gui C."/>
            <person name="Meng S."/>
            <person name="Li G."/>
            <person name="Viehrig K."/>
            <person name="Ye F."/>
            <person name="Su P."/>
            <person name="Kiefer A.F."/>
            <person name="Nichols A."/>
            <person name="Cepeda A.J."/>
            <person name="Yan W."/>
            <person name="Fan B."/>
            <person name="Jiang Y."/>
            <person name="Adhikari A."/>
            <person name="Zheng C.-J."/>
            <person name="Schuster L."/>
            <person name="Cowan T.M."/>
            <person name="Smanski M.J."/>
            <person name="Chevrette M.G."/>
            <person name="De Carvalho L.P.S."/>
            <person name="Shen B."/>
        </authorList>
    </citation>
    <scope>NUCLEOTIDE SEQUENCE [LARGE SCALE GENOMIC DNA]</scope>
    <source>
        <strain evidence="8 9">NPDC060353</strain>
    </source>
</reference>
<dbReference type="SMART" id="SM00862">
    <property type="entry name" value="Trans_reg_C"/>
    <property type="match status" value="1"/>
</dbReference>
<comment type="caution">
    <text evidence="8">The sequence shown here is derived from an EMBL/GenBank/DDBJ whole genome shotgun (WGS) entry which is preliminary data.</text>
</comment>
<feature type="compositionally biased region" description="Low complexity" evidence="6">
    <location>
        <begin position="119"/>
        <end position="138"/>
    </location>
</feature>
<evidence type="ECO:0000256" key="4">
    <source>
        <dbReference type="ARBA" id="ARBA00023163"/>
    </source>
</evidence>
<dbReference type="InterPro" id="IPR007111">
    <property type="entry name" value="NACHT_NTPase"/>
</dbReference>
<dbReference type="PANTHER" id="PTHR35807">
    <property type="entry name" value="TRANSCRIPTIONAL REGULATOR REDD-RELATED"/>
    <property type="match status" value="1"/>
</dbReference>
<dbReference type="Pfam" id="PF05729">
    <property type="entry name" value="NACHT"/>
    <property type="match status" value="1"/>
</dbReference>
<keyword evidence="3 5" id="KW-0238">DNA-binding</keyword>
<evidence type="ECO:0000313" key="8">
    <source>
        <dbReference type="EMBL" id="MFD6794351.1"/>
    </source>
</evidence>
<gene>
    <name evidence="8" type="ORF">ACFWGY_13505</name>
</gene>
<feature type="domain" description="OmpR/PhoB-type" evidence="7">
    <location>
        <begin position="1"/>
        <end position="96"/>
    </location>
</feature>
<dbReference type="Gene3D" id="1.10.10.10">
    <property type="entry name" value="Winged helix-like DNA-binding domain superfamily/Winged helix DNA-binding domain"/>
    <property type="match status" value="1"/>
</dbReference>
<comment type="similarity">
    <text evidence="1">Belongs to the AfsR/DnrI/RedD regulatory family.</text>
</comment>
<feature type="compositionally biased region" description="Pro residues" evidence="6">
    <location>
        <begin position="284"/>
        <end position="300"/>
    </location>
</feature>
<dbReference type="Pfam" id="PF03704">
    <property type="entry name" value="BTAD"/>
    <property type="match status" value="1"/>
</dbReference>
<feature type="DNA-binding region" description="OmpR/PhoB-type" evidence="5">
    <location>
        <begin position="1"/>
        <end position="96"/>
    </location>
</feature>
<dbReference type="Gene3D" id="1.25.40.10">
    <property type="entry name" value="Tetratricopeptide repeat domain"/>
    <property type="match status" value="1"/>
</dbReference>